<dbReference type="Proteomes" id="UP000447434">
    <property type="component" value="Chromosome 16"/>
</dbReference>
<comment type="caution">
    <text evidence="1">The sequence shown here is derived from an EMBL/GenBank/DDBJ whole genome shotgun (WGS) entry which is preliminary data.</text>
</comment>
<accession>A0A6A5MKQ4</accession>
<name>A0A6A5MKQ4_LUPAL</name>
<keyword evidence="2" id="KW-1185">Reference proteome</keyword>
<dbReference type="AlphaFoldDB" id="A0A6A5MKQ4"/>
<dbReference type="OrthoDB" id="1916829at2759"/>
<proteinExistence type="predicted"/>
<dbReference type="PANTHER" id="PTHR33640">
    <property type="entry name" value="TRANSMEMBRANE PROTEIN"/>
    <property type="match status" value="1"/>
</dbReference>
<reference evidence="2" key="1">
    <citation type="journal article" date="2020" name="Nat. Commun.">
        <title>Genome sequence of the cluster root forming white lupin.</title>
        <authorList>
            <person name="Hufnagel B."/>
            <person name="Marques A."/>
            <person name="Soriano A."/>
            <person name="Marques L."/>
            <person name="Divol F."/>
            <person name="Doumas P."/>
            <person name="Sallet E."/>
            <person name="Mancinotti D."/>
            <person name="Carrere S."/>
            <person name="Marande W."/>
            <person name="Arribat S."/>
            <person name="Keller J."/>
            <person name="Huneau C."/>
            <person name="Blein T."/>
            <person name="Aime D."/>
            <person name="Laguerre M."/>
            <person name="Taylor J."/>
            <person name="Schubert V."/>
            <person name="Nelson M."/>
            <person name="Geu-Flores F."/>
            <person name="Crespi M."/>
            <person name="Gallardo-Guerrero K."/>
            <person name="Delaux P.-M."/>
            <person name="Salse J."/>
            <person name="Berges H."/>
            <person name="Guyot R."/>
            <person name="Gouzy J."/>
            <person name="Peret B."/>
        </authorList>
    </citation>
    <scope>NUCLEOTIDE SEQUENCE [LARGE SCALE GENOMIC DNA]</scope>
    <source>
        <strain evidence="2">cv. Amiga</strain>
    </source>
</reference>
<gene>
    <name evidence="1" type="ORF">Lalb_Chr16g0391051</name>
</gene>
<protein>
    <submittedName>
        <fullName evidence="1">Uncharacterized protein</fullName>
    </submittedName>
</protein>
<sequence length="235" mass="27539">MDHFHFPNVKPNKITSITTIYNFFTTISKTLRILQLFLTLFLLSWILTRLPFALHISAIYSRKLFSLLANPLFIFALSNAIIAALVAQSRRLSAADNNASGHLNRNTVTGHVTPPSETDYQPRDVAEVEYQEKEVIYETRRIDVDRTVENSERDYLDSDLKKYRRSLSEKWKEDVAGKIMRRKFRRSETEKRPENLYPEDKLSNEEFQRTIEDFIAKQMRFLKEESSTIVVQNLS</sequence>
<dbReference type="EMBL" id="WOCE01000016">
    <property type="protein sequence ID" value="KAE9597858.1"/>
    <property type="molecule type" value="Genomic_DNA"/>
</dbReference>
<dbReference type="PANTHER" id="PTHR33640:SF3">
    <property type="entry name" value="DUF4408 DOMAIN-CONTAINING PROTEIN"/>
    <property type="match status" value="1"/>
</dbReference>
<organism evidence="1 2">
    <name type="scientific">Lupinus albus</name>
    <name type="common">White lupine</name>
    <name type="synonym">Lupinus termis</name>
    <dbReference type="NCBI Taxonomy" id="3870"/>
    <lineage>
        <taxon>Eukaryota</taxon>
        <taxon>Viridiplantae</taxon>
        <taxon>Streptophyta</taxon>
        <taxon>Embryophyta</taxon>
        <taxon>Tracheophyta</taxon>
        <taxon>Spermatophyta</taxon>
        <taxon>Magnoliopsida</taxon>
        <taxon>eudicotyledons</taxon>
        <taxon>Gunneridae</taxon>
        <taxon>Pentapetalae</taxon>
        <taxon>rosids</taxon>
        <taxon>fabids</taxon>
        <taxon>Fabales</taxon>
        <taxon>Fabaceae</taxon>
        <taxon>Papilionoideae</taxon>
        <taxon>50 kb inversion clade</taxon>
        <taxon>genistoids sensu lato</taxon>
        <taxon>core genistoids</taxon>
        <taxon>Genisteae</taxon>
        <taxon>Lupinus</taxon>
    </lineage>
</organism>
<evidence type="ECO:0000313" key="1">
    <source>
        <dbReference type="EMBL" id="KAE9597858.1"/>
    </source>
</evidence>
<evidence type="ECO:0000313" key="2">
    <source>
        <dbReference type="Proteomes" id="UP000447434"/>
    </source>
</evidence>